<sequence>MLFSLVLLVSAASADLSTPQLLELQRIREHLQQHVRGVCGDASCVRWDARLRVWRFARSGVLTSALPDDGRNDPSGNAWTDAKLVHFFPELAPTELALNAMSRPVSNLWMALVRWLAEDPRRLDAYGPPMWNRFLAAHRQTPHLQTLSPWGRPYAFEDFVYLGMTADALRTAVTLLRCETPAAKAIEIQRAGKELTPELLTHGSTSGALAKEWLVDAWGTPLRLHRLPPGSGQLRMGATAPLSAADTLRGWQLFSAGPDRKHGGADDLGCGDARRVEGPARLTPYGYRPLPRGPHDQAIDDALIQRANEELIE</sequence>
<reference evidence="1 3" key="1">
    <citation type="submission" date="2015-05" db="EMBL/GenBank/DDBJ databases">
        <title>Genome assembly of Archangium gephyra DSM 2261.</title>
        <authorList>
            <person name="Sharma G."/>
            <person name="Subramanian S."/>
        </authorList>
    </citation>
    <scope>NUCLEOTIDE SEQUENCE [LARGE SCALE GENOMIC DNA]</scope>
    <source>
        <strain evidence="1 3">DSM 2261</strain>
    </source>
</reference>
<evidence type="ECO:0000313" key="2">
    <source>
        <dbReference type="EMBL" id="REG37147.1"/>
    </source>
</evidence>
<name>A0AAC8QCF5_9BACT</name>
<dbReference type="Proteomes" id="UP000035579">
    <property type="component" value="Chromosome"/>
</dbReference>
<dbReference type="KEGG" id="age:AA314_06430"/>
<reference evidence="2 4" key="2">
    <citation type="submission" date="2018-08" db="EMBL/GenBank/DDBJ databases">
        <title>Genomic Encyclopedia of Archaeal and Bacterial Type Strains, Phase II (KMG-II): from individual species to whole genera.</title>
        <authorList>
            <person name="Goeker M."/>
        </authorList>
    </citation>
    <scope>NUCLEOTIDE SEQUENCE [LARGE SCALE GENOMIC DNA]</scope>
    <source>
        <strain evidence="2 4">DSM 2261</strain>
    </source>
</reference>
<proteinExistence type="predicted"/>
<dbReference type="Proteomes" id="UP000256345">
    <property type="component" value="Unassembled WGS sequence"/>
</dbReference>
<evidence type="ECO:0000313" key="3">
    <source>
        <dbReference type="Proteomes" id="UP000035579"/>
    </source>
</evidence>
<organism evidence="1 3">
    <name type="scientific">Archangium gephyra</name>
    <dbReference type="NCBI Taxonomy" id="48"/>
    <lineage>
        <taxon>Bacteria</taxon>
        <taxon>Pseudomonadati</taxon>
        <taxon>Myxococcota</taxon>
        <taxon>Myxococcia</taxon>
        <taxon>Myxococcales</taxon>
        <taxon>Cystobacterineae</taxon>
        <taxon>Archangiaceae</taxon>
        <taxon>Archangium</taxon>
    </lineage>
</organism>
<dbReference type="AlphaFoldDB" id="A0AAC8QCF5"/>
<accession>A0AAC8QCF5</accession>
<protein>
    <submittedName>
        <fullName evidence="1">Uncharacterized protein</fullName>
    </submittedName>
</protein>
<evidence type="ECO:0000313" key="1">
    <source>
        <dbReference type="EMBL" id="AKJ04804.1"/>
    </source>
</evidence>
<dbReference type="EMBL" id="QUMU01000001">
    <property type="protein sequence ID" value="REG37147.1"/>
    <property type="molecule type" value="Genomic_DNA"/>
</dbReference>
<keyword evidence="4" id="KW-1185">Reference proteome</keyword>
<dbReference type="RefSeq" id="WP_047858509.1">
    <property type="nucleotide sequence ID" value="NZ_CP011509.1"/>
</dbReference>
<evidence type="ECO:0000313" key="4">
    <source>
        <dbReference type="Proteomes" id="UP000256345"/>
    </source>
</evidence>
<dbReference type="EMBL" id="CP011509">
    <property type="protein sequence ID" value="AKJ04804.1"/>
    <property type="molecule type" value="Genomic_DNA"/>
</dbReference>
<gene>
    <name evidence="1" type="ORF">AA314_06430</name>
    <name evidence="2" type="ORF">ATI61_101125</name>
</gene>